<feature type="signal peptide" evidence="4">
    <location>
        <begin position="1"/>
        <end position="20"/>
    </location>
</feature>
<reference evidence="7" key="1">
    <citation type="submission" date="2025-08" db="UniProtKB">
        <authorList>
            <consortium name="RefSeq"/>
        </authorList>
    </citation>
    <scope>IDENTIFICATION</scope>
    <source>
        <strain evidence="7">J_2021</strain>
        <tissue evidence="7">Erythrocytes</tissue>
    </source>
</reference>
<dbReference type="Gene3D" id="2.60.40.10">
    <property type="entry name" value="Immunoglobulins"/>
    <property type="match status" value="7"/>
</dbReference>
<name>A0A8J1M1I2_XENLA</name>
<keyword evidence="3" id="KW-0472">Membrane</keyword>
<dbReference type="OrthoDB" id="10043043at2759"/>
<feature type="transmembrane region" description="Helical" evidence="3">
    <location>
        <begin position="332"/>
        <end position="354"/>
    </location>
</feature>
<evidence type="ECO:0000256" key="3">
    <source>
        <dbReference type="SAM" id="Phobius"/>
    </source>
</evidence>
<evidence type="ECO:0000256" key="4">
    <source>
        <dbReference type="SAM" id="SignalP"/>
    </source>
</evidence>
<keyword evidence="1" id="KW-0393">Immunoglobulin domain</keyword>
<keyword evidence="4" id="KW-0732">Signal</keyword>
<dbReference type="KEGG" id="xla:495513"/>
<dbReference type="SMART" id="SM00407">
    <property type="entry name" value="IGc1"/>
    <property type="match status" value="5"/>
</dbReference>
<dbReference type="GeneID" id="495513"/>
<keyword evidence="3" id="KW-0812">Transmembrane</keyword>
<feature type="domain" description="Ig-like" evidence="5">
    <location>
        <begin position="463"/>
        <end position="568"/>
    </location>
</feature>
<dbReference type="InterPro" id="IPR013783">
    <property type="entry name" value="Ig-like_fold"/>
</dbReference>
<keyword evidence="3" id="KW-1133">Transmembrane helix</keyword>
<sequence>MVSRLFLLLLLLLRIAIFSALEMTAPPTHRAEMGSNIMIPCTFRVDEPPVDLKFLAIIWHFQDKEVLNYTNTSLVSTQNPRLSLNKDTTEDGVASLIISNVTISDGGLYRCRVLYSPKHMYKEVRLDIQAPPQITITNKVIIKDKESVLSASITRFYPVDIDIKWLRDGKILAGVILLTPQRNVDGTYQVNNYMTIVPTEENRNQNFSIWVQHESLSSPLQEDFQLIYGAAPSIHITHQVFHLHREQELVCQAWGFYPESIVMNWFLNGSHVETANRKTVNSSAVESIYRILPTDQNWGMEISCEVEHQTLPSPLVEKLLILGNDGKVKYRAVVLSIAILSVIITFTLISLFLWRKFSSPKAPELLGPIECSLCGAEEIQYSLNLQNFYPRDINIKWTYGERNEKVNTSSNKFIRTAGEKTFSVLSECRIPWHQYTMRVIWEHETLAEPQYREVRVTDLPWHPVMEEILTPDVYVGTEAEIQCNISGYFPDKLTVTWYKKKENGREKLVNNGGRYQIPNIQSQYQLDQTFTCTARLLFSPSLTEEHGTQFICRVKHPSLGEEIERRTGTLYVRARPKVSKFRMAGEWGLSLEAEGFFPRDIGFSWEVVQGNKRDVTSLPCEFSISENTDGTYKATSTCHCLKDQLNYLHTLRVSVQHEALGAPACKDITQDFPWRPQVGEILVPELIKLEETQLTCNISNYFPDALTVTWFIKNKESEELTDVTQYMRYRPDTVSQYQPDQTLTCTASLTFSPSLGMDLGAEFICRVKHPSLGEEIERRTGTLDVRGDPTSLSPSVEQWEEID</sequence>
<dbReference type="PANTHER" id="PTHR23411">
    <property type="entry name" value="TAPASIN"/>
    <property type="match status" value="1"/>
</dbReference>
<feature type="domain" description="Ig-like" evidence="5">
    <location>
        <begin position="676"/>
        <end position="784"/>
    </location>
</feature>
<dbReference type="InterPro" id="IPR003597">
    <property type="entry name" value="Ig_C1-set"/>
</dbReference>
<accession>A0A8J1M1I2</accession>
<dbReference type="FunFam" id="2.60.40.10:FF:001774">
    <property type="entry name" value="Uncharacterized LOC100216153"/>
    <property type="match status" value="2"/>
</dbReference>
<evidence type="ECO:0000256" key="1">
    <source>
        <dbReference type="ARBA" id="ARBA00023319"/>
    </source>
</evidence>
<feature type="domain" description="Ig-like" evidence="5">
    <location>
        <begin position="232"/>
        <end position="321"/>
    </location>
</feature>
<dbReference type="InterPro" id="IPR003599">
    <property type="entry name" value="Ig_sub"/>
</dbReference>
<gene>
    <name evidence="7" type="primary">LOC495513</name>
</gene>
<evidence type="ECO:0000259" key="5">
    <source>
        <dbReference type="PROSITE" id="PS50835"/>
    </source>
</evidence>
<evidence type="ECO:0000256" key="2">
    <source>
        <dbReference type="SAM" id="MobiDB-lite"/>
    </source>
</evidence>
<evidence type="ECO:0000313" key="7">
    <source>
        <dbReference type="RefSeq" id="XP_041434850.1"/>
    </source>
</evidence>
<dbReference type="FunFam" id="2.60.40.10:FF:001931">
    <property type="entry name" value="Uncharacterized LOC100216153"/>
    <property type="match status" value="1"/>
</dbReference>
<dbReference type="PROSITE" id="PS00290">
    <property type="entry name" value="IG_MHC"/>
    <property type="match status" value="1"/>
</dbReference>
<dbReference type="RefSeq" id="XP_041434850.1">
    <property type="nucleotide sequence ID" value="XM_041578916.1"/>
</dbReference>
<proteinExistence type="predicted"/>
<dbReference type="Pfam" id="PF07686">
    <property type="entry name" value="V-set"/>
    <property type="match status" value="1"/>
</dbReference>
<dbReference type="PROSITE" id="PS50835">
    <property type="entry name" value="IG_LIKE"/>
    <property type="match status" value="4"/>
</dbReference>
<dbReference type="InterPro" id="IPR003006">
    <property type="entry name" value="Ig/MHC_CS"/>
</dbReference>
<protein>
    <submittedName>
        <fullName evidence="7">Uncharacterized protein LOC495513</fullName>
    </submittedName>
</protein>
<dbReference type="CDD" id="cd00098">
    <property type="entry name" value="IgC1"/>
    <property type="match status" value="3"/>
</dbReference>
<feature type="region of interest" description="Disordered" evidence="2">
    <location>
        <begin position="783"/>
        <end position="803"/>
    </location>
</feature>
<dbReference type="FunFam" id="2.60.40.10:FF:001726">
    <property type="entry name" value="Signal-regulatory protein beta 3"/>
    <property type="match status" value="1"/>
</dbReference>
<dbReference type="InterPro" id="IPR013106">
    <property type="entry name" value="Ig_V-set"/>
</dbReference>
<dbReference type="InterPro" id="IPR007110">
    <property type="entry name" value="Ig-like_dom"/>
</dbReference>
<organism evidence="6 7">
    <name type="scientific">Xenopus laevis</name>
    <name type="common">African clawed frog</name>
    <dbReference type="NCBI Taxonomy" id="8355"/>
    <lineage>
        <taxon>Eukaryota</taxon>
        <taxon>Metazoa</taxon>
        <taxon>Chordata</taxon>
        <taxon>Craniata</taxon>
        <taxon>Vertebrata</taxon>
        <taxon>Euteleostomi</taxon>
        <taxon>Amphibia</taxon>
        <taxon>Batrachia</taxon>
        <taxon>Anura</taxon>
        <taxon>Pipoidea</taxon>
        <taxon>Pipidae</taxon>
        <taxon>Xenopodinae</taxon>
        <taxon>Xenopus</taxon>
        <taxon>Xenopus</taxon>
    </lineage>
</organism>
<evidence type="ECO:0000313" key="6">
    <source>
        <dbReference type="Proteomes" id="UP000186698"/>
    </source>
</evidence>
<dbReference type="AlphaFoldDB" id="A0A8J1M1I2"/>
<feature type="chain" id="PRO_5035257474" evidence="4">
    <location>
        <begin position="21"/>
        <end position="803"/>
    </location>
</feature>
<dbReference type="SMART" id="SM00409">
    <property type="entry name" value="IG"/>
    <property type="match status" value="3"/>
</dbReference>
<dbReference type="InterPro" id="IPR036179">
    <property type="entry name" value="Ig-like_dom_sf"/>
</dbReference>
<dbReference type="InterPro" id="IPR050380">
    <property type="entry name" value="Immune_Resp_Modulators"/>
</dbReference>
<feature type="domain" description="Ig-like" evidence="5">
    <location>
        <begin position="19"/>
        <end position="127"/>
    </location>
</feature>
<dbReference type="Pfam" id="PF07654">
    <property type="entry name" value="C1-set"/>
    <property type="match status" value="4"/>
</dbReference>
<dbReference type="SUPFAM" id="SSF48726">
    <property type="entry name" value="Immunoglobulin"/>
    <property type="match status" value="6"/>
</dbReference>
<dbReference type="Proteomes" id="UP000186698">
    <property type="component" value="Chromosome 9_10S"/>
</dbReference>
<keyword evidence="6" id="KW-1185">Reference proteome</keyword>